<keyword evidence="2" id="KW-1133">Transmembrane helix</keyword>
<comment type="caution">
    <text evidence="3">The sequence shown here is derived from an EMBL/GenBank/DDBJ whole genome shotgun (WGS) entry which is preliminary data.</text>
</comment>
<keyword evidence="2" id="KW-0812">Transmembrane</keyword>
<dbReference type="EMBL" id="LCRM01000056">
    <property type="protein sequence ID" value="KKW35005.1"/>
    <property type="molecule type" value="Genomic_DNA"/>
</dbReference>
<protein>
    <submittedName>
        <fullName evidence="3">Uncharacterized protein</fullName>
    </submittedName>
</protein>
<dbReference type="AlphaFoldDB" id="A0A0G1XVQ0"/>
<feature type="non-terminal residue" evidence="3">
    <location>
        <position position="1"/>
    </location>
</feature>
<feature type="compositionally biased region" description="Basic and acidic residues" evidence="1">
    <location>
        <begin position="38"/>
        <end position="48"/>
    </location>
</feature>
<reference evidence="3 4" key="1">
    <citation type="journal article" date="2015" name="Nature">
        <title>rRNA introns, odd ribosomes, and small enigmatic genomes across a large radiation of phyla.</title>
        <authorList>
            <person name="Brown C.T."/>
            <person name="Hug L.A."/>
            <person name="Thomas B.C."/>
            <person name="Sharon I."/>
            <person name="Castelle C.J."/>
            <person name="Singh A."/>
            <person name="Wilkins M.J."/>
            <person name="Williams K.H."/>
            <person name="Banfield J.F."/>
        </authorList>
    </citation>
    <scope>NUCLEOTIDE SEQUENCE [LARGE SCALE GENOMIC DNA]</scope>
</reference>
<feature type="region of interest" description="Disordered" evidence="1">
    <location>
        <begin position="1"/>
        <end position="77"/>
    </location>
</feature>
<proteinExistence type="predicted"/>
<feature type="transmembrane region" description="Helical" evidence="2">
    <location>
        <begin position="192"/>
        <end position="213"/>
    </location>
</feature>
<feature type="transmembrane region" description="Helical" evidence="2">
    <location>
        <begin position="136"/>
        <end position="156"/>
    </location>
</feature>
<organism evidence="3 4">
    <name type="scientific">Candidatus Giovannonibacteria bacterium GW2011_GWA2_53_7</name>
    <dbReference type="NCBI Taxonomy" id="1618650"/>
    <lineage>
        <taxon>Bacteria</taxon>
        <taxon>Candidatus Giovannoniibacteriota</taxon>
    </lineage>
</organism>
<evidence type="ECO:0000313" key="4">
    <source>
        <dbReference type="Proteomes" id="UP000034290"/>
    </source>
</evidence>
<evidence type="ECO:0000256" key="1">
    <source>
        <dbReference type="SAM" id="MobiDB-lite"/>
    </source>
</evidence>
<evidence type="ECO:0000256" key="2">
    <source>
        <dbReference type="SAM" id="Phobius"/>
    </source>
</evidence>
<keyword evidence="2" id="KW-0472">Membrane</keyword>
<dbReference type="Proteomes" id="UP000034290">
    <property type="component" value="Unassembled WGS sequence"/>
</dbReference>
<evidence type="ECO:0000313" key="3">
    <source>
        <dbReference type="EMBL" id="KKW35005.1"/>
    </source>
</evidence>
<name>A0A0G1XVQ0_9BACT</name>
<accession>A0A0G1XVQ0</accession>
<feature type="compositionally biased region" description="Polar residues" evidence="1">
    <location>
        <begin position="49"/>
        <end position="60"/>
    </location>
</feature>
<gene>
    <name evidence="3" type="ORF">UY81_C0056G0001</name>
</gene>
<sequence>PNQGPAPDSGPTDRPPEPEAGEPMANEPEQTDPTDQARQLRQERRQDRIQTQAASPSTAPTEVKPEESAQPENWRNNRNIFNRARQAGRSVGSSLQAGAEAARQAATQIAEQVALQAQRKAWQIAHEIVEETALDLFYVPLLGVVPLGLFTIRLFIGQFVGKLFTINFRGIRLALVPSMSLAELLVRAAKNFLLLVITLIWIFFIWLLIYASLNFIPFAIDLVIEWLGSFLSGS</sequence>